<organism evidence="3 4">
    <name type="scientific">Natronomonas moolapensis (strain DSM 18674 / CECT 7526 / JCM 14361 / 8.8.11)</name>
    <dbReference type="NCBI Taxonomy" id="268739"/>
    <lineage>
        <taxon>Archaea</taxon>
        <taxon>Methanobacteriati</taxon>
        <taxon>Methanobacteriota</taxon>
        <taxon>Stenosarchaea group</taxon>
        <taxon>Halobacteria</taxon>
        <taxon>Halobacteriales</taxon>
        <taxon>Natronomonadaceae</taxon>
        <taxon>Natronomonas</taxon>
    </lineage>
</organism>
<evidence type="ECO:0000256" key="2">
    <source>
        <dbReference type="SAM" id="Phobius"/>
    </source>
</evidence>
<dbReference type="eggNOG" id="ENOG502N663">
    <property type="taxonomic scope" value="Archaea"/>
</dbReference>
<keyword evidence="2" id="KW-1133">Transmembrane helix</keyword>
<dbReference type="AlphaFoldDB" id="M1XL51"/>
<dbReference type="KEGG" id="nmo:Nmlp_2946"/>
<dbReference type="STRING" id="268739.Nmlp_2946"/>
<gene>
    <name evidence="3" type="ordered locus">Nmlp_2946</name>
</gene>
<evidence type="ECO:0000256" key="1">
    <source>
        <dbReference type="SAM" id="MobiDB-lite"/>
    </source>
</evidence>
<accession>M1XL51</accession>
<keyword evidence="2" id="KW-0472">Membrane</keyword>
<feature type="transmembrane region" description="Helical" evidence="2">
    <location>
        <begin position="432"/>
        <end position="453"/>
    </location>
</feature>
<sequence>MILTIDSQAGSRAIMRTIVVLIIVSGFVMSPVSAETEGIDRIEHDGTSTIANQLQSSIASTGQSSESQALSVERTTVDQITITLDADVVGEDGLISGPQNVSLMTNHGIGWGDLSLNGEPENGKYQWNESVKILDERRIGENSLTNATVKIEDTELSDTVHLHTIEQASINSWIQNGQLYIPVDTVGVTNPDEVDPLLATKNNEDLEADFVDSHTVEINLNKFRDATDSSGSGTGAPVSNNFETDGVPVGSTDPIVPQIRFYHGQMVFWHPAIESETEYTITVHDIGRSNEELSTDEVSLDSGVAPLPNADRVAGAENVTLSVRQAGSDALLFGHRNINTDSEPESFNATLIDDQTIQGERSIERLNVSSIIVEPELNYISKTNTEVDGNELTLSDTSLESENTIRMATDAGIVNVKLSQSATTGSLNSIPIIPVIIGVSGIVLFVIGIFIGSKRPVKLDIIEKSFISVLIVFILSVLIISQVRPASVPGDFLRHHLPMSVVLVLPVLGYFTGSTLFHREQAQYKQSGTQTQTHTVQQQVNITDGAQPIKQRAKITARKTGDANSTSRTSVITGGSGSISLPTGKWTISAKIENEQISSETVQRSVYQGDRGPPIELTVNLPEISITVQDSTRDFRVPDAKIQLESDQEKTTKRSGEDGRVTFDSKLGQKTVGVTVSHEKYEKTTNEYQVTDNGLSETVTLKPQTGKLRVVSQIDGVETENIDAKITPEEPILKGIYGEQKSIKKAGQEGEYAEGDILIGQYRVGLELSDRLETLFKTTEKRVTVSEHGETVVAEASFDWHLSESHHDRIRRLREEIQGVTAKSGIDTAIQRYYASVINQVLDEIEQFPKQGHYFVRVDSHPDEVTDATLEAVANAVETISEAMSTKRNLDLFTACSDMVDANTQWQGTFDMETFANRLQAGPVAARRTFAEQVDDVSARIDSERGSLSEIAPAQEMLERIEISDSGKRINNIASIHLAILLLSAVEELFEHRELRERLSRTVF</sequence>
<evidence type="ECO:0000313" key="3">
    <source>
        <dbReference type="EMBL" id="CCQ37091.1"/>
    </source>
</evidence>
<keyword evidence="4" id="KW-1185">Reference proteome</keyword>
<feature type="transmembrane region" description="Helical" evidence="2">
    <location>
        <begin position="465"/>
        <end position="483"/>
    </location>
</feature>
<dbReference type="Proteomes" id="UP000011867">
    <property type="component" value="Chromosome"/>
</dbReference>
<keyword evidence="2" id="KW-0812">Transmembrane</keyword>
<name>M1XL51_NATM8</name>
<evidence type="ECO:0000313" key="4">
    <source>
        <dbReference type="Proteomes" id="UP000011867"/>
    </source>
</evidence>
<dbReference type="EMBL" id="HF582854">
    <property type="protein sequence ID" value="CCQ37091.1"/>
    <property type="molecule type" value="Genomic_DNA"/>
</dbReference>
<proteinExistence type="predicted"/>
<protein>
    <submittedName>
        <fullName evidence="3">Uncharacterized protein</fullName>
    </submittedName>
</protein>
<feature type="region of interest" description="Disordered" evidence="1">
    <location>
        <begin position="226"/>
        <end position="246"/>
    </location>
</feature>
<reference evidence="3 4" key="1">
    <citation type="journal article" date="2013" name="Genome Announc.">
        <title>Genome of the haloarchaeon Natronomonas moolapensis, a neutrophilic member of a previously haloalkaliphilic genus.</title>
        <authorList>
            <person name="Dyall-Smith M.L."/>
            <person name="Pfeiffer F."/>
            <person name="Oberwinkler T."/>
            <person name="Klee K."/>
            <person name="Rampp M."/>
            <person name="Palm P."/>
            <person name="Gross K."/>
            <person name="Schuster S.C."/>
            <person name="Oesterhelt D."/>
        </authorList>
    </citation>
    <scope>NUCLEOTIDE SEQUENCE [LARGE SCALE GENOMIC DNA]</scope>
    <source>
        <strain evidence="4">DSM 18674 / JCM 14361 / 8.8.11</strain>
    </source>
</reference>
<dbReference type="HOGENOM" id="CLU_298923_0_0_2"/>
<feature type="region of interest" description="Disordered" evidence="1">
    <location>
        <begin position="555"/>
        <end position="576"/>
    </location>
</feature>